<dbReference type="PANTHER" id="PTHR43124">
    <property type="entry name" value="PURINE EFFLUX PUMP PBUE"/>
    <property type="match status" value="1"/>
</dbReference>
<feature type="transmembrane region" description="Helical" evidence="6">
    <location>
        <begin position="52"/>
        <end position="77"/>
    </location>
</feature>
<accession>A0ABT0WZ00</accession>
<protein>
    <submittedName>
        <fullName evidence="8">MFS transporter</fullName>
    </submittedName>
</protein>
<evidence type="ECO:0000259" key="7">
    <source>
        <dbReference type="PROSITE" id="PS50850"/>
    </source>
</evidence>
<evidence type="ECO:0000256" key="2">
    <source>
        <dbReference type="ARBA" id="ARBA00022475"/>
    </source>
</evidence>
<feature type="transmembrane region" description="Helical" evidence="6">
    <location>
        <begin position="249"/>
        <end position="270"/>
    </location>
</feature>
<evidence type="ECO:0000256" key="3">
    <source>
        <dbReference type="ARBA" id="ARBA00022692"/>
    </source>
</evidence>
<dbReference type="PROSITE" id="PS50850">
    <property type="entry name" value="MFS"/>
    <property type="match status" value="1"/>
</dbReference>
<feature type="transmembrane region" description="Helical" evidence="6">
    <location>
        <begin position="306"/>
        <end position="330"/>
    </location>
</feature>
<evidence type="ECO:0000256" key="5">
    <source>
        <dbReference type="ARBA" id="ARBA00023136"/>
    </source>
</evidence>
<keyword evidence="3 6" id="KW-0812">Transmembrane</keyword>
<keyword evidence="9" id="KW-1185">Reference proteome</keyword>
<feature type="transmembrane region" description="Helical" evidence="6">
    <location>
        <begin position="111"/>
        <end position="133"/>
    </location>
</feature>
<dbReference type="InterPro" id="IPR050189">
    <property type="entry name" value="MFS_Efflux_Transporters"/>
</dbReference>
<evidence type="ECO:0000313" key="9">
    <source>
        <dbReference type="Proteomes" id="UP001202243"/>
    </source>
</evidence>
<dbReference type="InterPro" id="IPR036259">
    <property type="entry name" value="MFS_trans_sf"/>
</dbReference>
<proteinExistence type="predicted"/>
<keyword evidence="2" id="KW-1003">Cell membrane</keyword>
<organism evidence="8 9">
    <name type="scientific">Janthinobacterium kumbetense</name>
    <dbReference type="NCBI Taxonomy" id="2950280"/>
    <lineage>
        <taxon>Bacteria</taxon>
        <taxon>Pseudomonadati</taxon>
        <taxon>Pseudomonadota</taxon>
        <taxon>Betaproteobacteria</taxon>
        <taxon>Burkholderiales</taxon>
        <taxon>Oxalobacteraceae</taxon>
        <taxon>Janthinobacterium</taxon>
    </lineage>
</organism>
<dbReference type="RefSeq" id="WP_251351854.1">
    <property type="nucleotide sequence ID" value="NZ_JAMQGR010000017.1"/>
</dbReference>
<comment type="caution">
    <text evidence="8">The sequence shown here is derived from an EMBL/GenBank/DDBJ whole genome shotgun (WGS) entry which is preliminary data.</text>
</comment>
<comment type="subcellular location">
    <subcellularLocation>
        <location evidence="1">Cell membrane</location>
        <topology evidence="1">Multi-pass membrane protein</topology>
    </subcellularLocation>
</comment>
<evidence type="ECO:0000256" key="1">
    <source>
        <dbReference type="ARBA" id="ARBA00004651"/>
    </source>
</evidence>
<feature type="transmembrane region" description="Helical" evidence="6">
    <location>
        <begin position="172"/>
        <end position="195"/>
    </location>
</feature>
<reference evidence="8 9" key="1">
    <citation type="submission" date="2022-06" db="EMBL/GenBank/DDBJ databases">
        <title>Janthinobacterium kumbetensis sp. nov., isolated from spring water in Turkey.</title>
        <authorList>
            <person name="Inan Bektas K."/>
            <person name="Belduz A.A."/>
            <person name="Canakci S."/>
            <person name="Nalcaoglu A."/>
            <person name="Ceylan E."/>
            <person name="Kati H."/>
        </authorList>
    </citation>
    <scope>NUCLEOTIDE SEQUENCE [LARGE SCALE GENOMIC DNA]</scope>
    <source>
        <strain evidence="8 9">GK</strain>
    </source>
</reference>
<dbReference type="Pfam" id="PF07690">
    <property type="entry name" value="MFS_1"/>
    <property type="match status" value="1"/>
</dbReference>
<feature type="transmembrane region" description="Helical" evidence="6">
    <location>
        <begin position="84"/>
        <end position="105"/>
    </location>
</feature>
<dbReference type="Proteomes" id="UP001202243">
    <property type="component" value="Unassembled WGS sequence"/>
</dbReference>
<keyword evidence="4 6" id="KW-1133">Transmembrane helix</keyword>
<evidence type="ECO:0000256" key="4">
    <source>
        <dbReference type="ARBA" id="ARBA00022989"/>
    </source>
</evidence>
<dbReference type="InterPro" id="IPR011701">
    <property type="entry name" value="MFS"/>
</dbReference>
<dbReference type="PANTHER" id="PTHR43124:SF3">
    <property type="entry name" value="CHLORAMPHENICOL EFFLUX PUMP RV0191"/>
    <property type="match status" value="1"/>
</dbReference>
<feature type="transmembrane region" description="Helical" evidence="6">
    <location>
        <begin position="375"/>
        <end position="392"/>
    </location>
</feature>
<evidence type="ECO:0000256" key="6">
    <source>
        <dbReference type="SAM" id="Phobius"/>
    </source>
</evidence>
<feature type="transmembrane region" description="Helical" evidence="6">
    <location>
        <begin position="145"/>
        <end position="166"/>
    </location>
</feature>
<dbReference type="SUPFAM" id="SSF103473">
    <property type="entry name" value="MFS general substrate transporter"/>
    <property type="match status" value="1"/>
</dbReference>
<dbReference type="InterPro" id="IPR020846">
    <property type="entry name" value="MFS_dom"/>
</dbReference>
<feature type="transmembrane region" description="Helical" evidence="6">
    <location>
        <begin position="342"/>
        <end position="369"/>
    </location>
</feature>
<sequence>MSTMSSRTVLPSATLPLSIYLLSLCSFAFGLCEFIAAGLLTPMARDLHASVAAAGGAIAAYALGAAIGAPILTALLARRPVRQVLVATMLVLAAGSVAMAAAPALGALLGVRFAVGLAHGVFMAVASHAATSLVDPSRAGRALSIVWLGLTLALAGGVPLGTWLGAVSSWRWVFAAIGVLALCGGAGLRLAMPAARQRFAAASALASLRAILQPPLLLAAGVAALVSVATFSFFTYVSPFLLQLGGLDAGWLGAAMLCFGVCAIGGNLLGGWCADRPHALRSTVLALAALALNLLGFYLLRAQPLAMLALCGTLGLLFFALVTLSTMGLLRLAQRHCPGSDAVAAGLNIAAFNAGTAFGGALGGALIVAFGLPSIAIGGALAALLAMLLLWVQAQKLDSPL</sequence>
<dbReference type="Gene3D" id="1.20.1250.20">
    <property type="entry name" value="MFS general substrate transporter like domains"/>
    <property type="match status" value="2"/>
</dbReference>
<gene>
    <name evidence="8" type="ORF">NCG91_26510</name>
</gene>
<keyword evidence="5 6" id="KW-0472">Membrane</keyword>
<dbReference type="EMBL" id="JAMQGR010000017">
    <property type="protein sequence ID" value="MCM2569182.1"/>
    <property type="molecule type" value="Genomic_DNA"/>
</dbReference>
<feature type="transmembrane region" description="Helical" evidence="6">
    <location>
        <begin position="216"/>
        <end position="237"/>
    </location>
</feature>
<name>A0ABT0WZ00_9BURK</name>
<feature type="transmembrane region" description="Helical" evidence="6">
    <location>
        <begin position="282"/>
        <end position="300"/>
    </location>
</feature>
<dbReference type="CDD" id="cd17324">
    <property type="entry name" value="MFS_NepI_like"/>
    <property type="match status" value="1"/>
</dbReference>
<feature type="transmembrane region" description="Helical" evidence="6">
    <location>
        <begin position="20"/>
        <end position="40"/>
    </location>
</feature>
<feature type="domain" description="Major facilitator superfamily (MFS) profile" evidence="7">
    <location>
        <begin position="18"/>
        <end position="397"/>
    </location>
</feature>
<evidence type="ECO:0000313" key="8">
    <source>
        <dbReference type="EMBL" id="MCM2569182.1"/>
    </source>
</evidence>